<evidence type="ECO:0000256" key="5">
    <source>
        <dbReference type="ARBA" id="ARBA00022832"/>
    </source>
</evidence>
<evidence type="ECO:0000256" key="4">
    <source>
        <dbReference type="ARBA" id="ARBA00022741"/>
    </source>
</evidence>
<evidence type="ECO:0000259" key="11">
    <source>
        <dbReference type="PROSITE" id="PS50989"/>
    </source>
</evidence>
<evidence type="ECO:0000256" key="9">
    <source>
        <dbReference type="ARBA" id="ARBA00049152"/>
    </source>
</evidence>
<dbReference type="AlphaFoldDB" id="A0A2V4NGQ1"/>
<dbReference type="Gene3D" id="3.90.226.10">
    <property type="entry name" value="2-enoyl-CoA Hydratase, Chain A, domain 1"/>
    <property type="match status" value="1"/>
</dbReference>
<comment type="caution">
    <text evidence="12">The sequence shown here is derived from an EMBL/GenBank/DDBJ whole genome shotgun (WGS) entry which is preliminary data.</text>
</comment>
<dbReference type="Pfam" id="PF03255">
    <property type="entry name" value="ACCA"/>
    <property type="match status" value="1"/>
</dbReference>
<reference evidence="12 13" key="1">
    <citation type="submission" date="2018-05" db="EMBL/GenBank/DDBJ databases">
        <title>Oceanovita maritima gen. nov., sp. nov., a marine bacterium in the family Rhodobacteraceae isolated from surface seawater of Lundu port Xiamen, China.</title>
        <authorList>
            <person name="Hetharua B.H."/>
            <person name="Min D."/>
            <person name="Liao H."/>
            <person name="Tian Y."/>
        </authorList>
    </citation>
    <scope>NUCLEOTIDE SEQUENCE [LARGE SCALE GENOMIC DNA]</scope>
    <source>
        <strain evidence="12 13">FSX-11</strain>
    </source>
</reference>
<comment type="function">
    <text evidence="10">Component of the acetyl coenzyme A carboxylase (ACC) complex. First, biotin carboxylase catalyzes the carboxylation of biotin on its carrier protein (BCCP) and then the CO(2) group is transferred by the carboxyltransferase to acetyl-CoA to form malonyl-CoA.</text>
</comment>
<dbReference type="NCBIfam" id="NF041504">
    <property type="entry name" value="AccA_sub"/>
    <property type="match status" value="1"/>
</dbReference>
<dbReference type="GO" id="GO:0009317">
    <property type="term" value="C:acetyl-CoA carboxylase complex"/>
    <property type="evidence" value="ECO:0007669"/>
    <property type="project" value="InterPro"/>
</dbReference>
<dbReference type="PANTHER" id="PTHR42853">
    <property type="entry name" value="ACETYL-COENZYME A CARBOXYLASE CARBOXYL TRANSFERASE SUBUNIT ALPHA"/>
    <property type="match status" value="1"/>
</dbReference>
<keyword evidence="7 10" id="KW-0443">Lipid metabolism</keyword>
<dbReference type="PRINTS" id="PR01069">
    <property type="entry name" value="ACCCTRFRASEA"/>
</dbReference>
<dbReference type="GO" id="GO:0006633">
    <property type="term" value="P:fatty acid biosynthetic process"/>
    <property type="evidence" value="ECO:0007669"/>
    <property type="project" value="UniProtKB-KW"/>
</dbReference>
<comment type="subunit">
    <text evidence="10">Acetyl-CoA carboxylase is a heterohexamer composed of biotin carboxyl carrier protein (AccB), biotin carboxylase (AccC) and two subunits each of ACCase subunit alpha (AccA) and ACCase subunit beta (AccD).</text>
</comment>
<keyword evidence="10" id="KW-0963">Cytoplasm</keyword>
<dbReference type="NCBIfam" id="TIGR00513">
    <property type="entry name" value="accA"/>
    <property type="match status" value="1"/>
</dbReference>
<dbReference type="EMBL" id="QFVT01000002">
    <property type="protein sequence ID" value="PYC49280.1"/>
    <property type="molecule type" value="Genomic_DNA"/>
</dbReference>
<accession>A0A2V4NGQ1</accession>
<dbReference type="OrthoDB" id="9808023at2"/>
<dbReference type="Proteomes" id="UP000248012">
    <property type="component" value="Unassembled WGS sequence"/>
</dbReference>
<keyword evidence="3 10" id="KW-0808">Transferase</keyword>
<dbReference type="NCBIfam" id="NF004344">
    <property type="entry name" value="PRK05724.1"/>
    <property type="match status" value="1"/>
</dbReference>
<evidence type="ECO:0000256" key="8">
    <source>
        <dbReference type="ARBA" id="ARBA00023160"/>
    </source>
</evidence>
<keyword evidence="5 10" id="KW-0276">Fatty acid metabolism</keyword>
<dbReference type="PANTHER" id="PTHR42853:SF3">
    <property type="entry name" value="ACETYL-COENZYME A CARBOXYLASE CARBOXYL TRANSFERASE SUBUNIT ALPHA, CHLOROPLASTIC"/>
    <property type="match status" value="1"/>
</dbReference>
<dbReference type="UniPathway" id="UPA00655">
    <property type="reaction ID" value="UER00711"/>
</dbReference>
<comment type="subcellular location">
    <subcellularLocation>
        <location evidence="10">Cytoplasm</location>
    </subcellularLocation>
</comment>
<dbReference type="GO" id="GO:2001295">
    <property type="term" value="P:malonyl-CoA biosynthetic process"/>
    <property type="evidence" value="ECO:0007669"/>
    <property type="project" value="UniProtKB-UniRule"/>
</dbReference>
<dbReference type="PROSITE" id="PS50989">
    <property type="entry name" value="COA_CT_CTER"/>
    <property type="match status" value="1"/>
</dbReference>
<comment type="catalytic activity">
    <reaction evidence="9 10">
        <text>N(6)-carboxybiotinyl-L-lysyl-[protein] + acetyl-CoA = N(6)-biotinyl-L-lysyl-[protein] + malonyl-CoA</text>
        <dbReference type="Rhea" id="RHEA:54728"/>
        <dbReference type="Rhea" id="RHEA-COMP:10505"/>
        <dbReference type="Rhea" id="RHEA-COMP:10506"/>
        <dbReference type="ChEBI" id="CHEBI:57288"/>
        <dbReference type="ChEBI" id="CHEBI:57384"/>
        <dbReference type="ChEBI" id="CHEBI:83144"/>
        <dbReference type="ChEBI" id="CHEBI:83145"/>
        <dbReference type="EC" id="2.1.3.15"/>
    </reaction>
</comment>
<dbReference type="RefSeq" id="WP_110794879.1">
    <property type="nucleotide sequence ID" value="NZ_KZ826481.1"/>
</dbReference>
<dbReference type="GO" id="GO:0003989">
    <property type="term" value="F:acetyl-CoA carboxylase activity"/>
    <property type="evidence" value="ECO:0007669"/>
    <property type="project" value="InterPro"/>
</dbReference>
<dbReference type="GO" id="GO:0005524">
    <property type="term" value="F:ATP binding"/>
    <property type="evidence" value="ECO:0007669"/>
    <property type="project" value="UniProtKB-KW"/>
</dbReference>
<evidence type="ECO:0000313" key="13">
    <source>
        <dbReference type="Proteomes" id="UP000248012"/>
    </source>
</evidence>
<proteinExistence type="inferred from homology"/>
<comment type="pathway">
    <text evidence="1 10">Lipid metabolism; malonyl-CoA biosynthesis; malonyl-CoA from acetyl-CoA: step 1/1.</text>
</comment>
<protein>
    <recommendedName>
        <fullName evidence="10">Acetyl-coenzyme A carboxylase carboxyl transferase subunit alpha</fullName>
        <shortName evidence="10">ACCase subunit alpha</shortName>
        <shortName evidence="10">Acetyl-CoA carboxylase carboxyltransferase subunit alpha</shortName>
        <ecNumber evidence="10">2.1.3.15</ecNumber>
    </recommendedName>
</protein>
<dbReference type="SUPFAM" id="SSF52096">
    <property type="entry name" value="ClpP/crotonase"/>
    <property type="match status" value="1"/>
</dbReference>
<evidence type="ECO:0000313" key="12">
    <source>
        <dbReference type="EMBL" id="PYC49280.1"/>
    </source>
</evidence>
<feature type="domain" description="CoA carboxyltransferase C-terminal" evidence="11">
    <location>
        <begin position="39"/>
        <end position="293"/>
    </location>
</feature>
<evidence type="ECO:0000256" key="6">
    <source>
        <dbReference type="ARBA" id="ARBA00022840"/>
    </source>
</evidence>
<dbReference type="InterPro" id="IPR001095">
    <property type="entry name" value="Acetyl_CoA_COase_a_su"/>
</dbReference>
<sequence length="320" mass="34689">MTNYLDFEKPLAEIEGKAEELRALARANDEMDIEAEAAALDKKAADMLVDLYKSLTPWRKCQVARHPARPHCKDYIEALFTEYTPLAGDRNFADDHAVMGGLARLGDRPVMVIGHEKGHDTKSRIERNFGMARPEGYRKAVRLMELAHKFGLPVVTLVDTAGAYPGKGAEERGQSEAIARATEKCLQIGVPLVSVIIGEGGSGGAVAFATANRVAMLEHSIYSVISPEGCASILWKDGGKMREAAEALRLTAQDLQKLGVADRVITEPLGGAHRDREAAMASVATTIESLLSELDGKSPQKLIEDRRRKFLDIGAKGLAA</sequence>
<keyword evidence="6 10" id="KW-0067">ATP-binding</keyword>
<gene>
    <name evidence="10" type="primary">accA</name>
    <name evidence="12" type="ORF">DI396_03220</name>
</gene>
<keyword evidence="2 10" id="KW-0444">Lipid biosynthesis</keyword>
<organism evidence="12 13">
    <name type="scientific">Litorivita pollutaquae</name>
    <dbReference type="NCBI Taxonomy" id="2200892"/>
    <lineage>
        <taxon>Bacteria</taxon>
        <taxon>Pseudomonadati</taxon>
        <taxon>Pseudomonadota</taxon>
        <taxon>Alphaproteobacteria</taxon>
        <taxon>Rhodobacterales</taxon>
        <taxon>Paracoccaceae</taxon>
        <taxon>Litorivita</taxon>
    </lineage>
</organism>
<dbReference type="InterPro" id="IPR011763">
    <property type="entry name" value="COA_CT_C"/>
</dbReference>
<dbReference type="InterPro" id="IPR029045">
    <property type="entry name" value="ClpP/crotonase-like_dom_sf"/>
</dbReference>
<keyword evidence="13" id="KW-1185">Reference proteome</keyword>
<evidence type="ECO:0000256" key="7">
    <source>
        <dbReference type="ARBA" id="ARBA00023098"/>
    </source>
</evidence>
<evidence type="ECO:0000256" key="10">
    <source>
        <dbReference type="HAMAP-Rule" id="MF_00823"/>
    </source>
</evidence>
<keyword evidence="8 10" id="KW-0275">Fatty acid biosynthesis</keyword>
<evidence type="ECO:0000256" key="1">
    <source>
        <dbReference type="ARBA" id="ARBA00004956"/>
    </source>
</evidence>
<name>A0A2V4NGQ1_9RHOB</name>
<dbReference type="EC" id="2.1.3.15" evidence="10"/>
<dbReference type="HAMAP" id="MF_00823">
    <property type="entry name" value="AcetylCoA_CT_alpha"/>
    <property type="match status" value="1"/>
</dbReference>
<evidence type="ECO:0000256" key="2">
    <source>
        <dbReference type="ARBA" id="ARBA00022516"/>
    </source>
</evidence>
<evidence type="ECO:0000256" key="3">
    <source>
        <dbReference type="ARBA" id="ARBA00022679"/>
    </source>
</evidence>
<comment type="similarity">
    <text evidence="10">Belongs to the AccA family.</text>
</comment>
<keyword evidence="4 10" id="KW-0547">Nucleotide-binding</keyword>
<dbReference type="GO" id="GO:0016743">
    <property type="term" value="F:carboxyl- or carbamoyltransferase activity"/>
    <property type="evidence" value="ECO:0007669"/>
    <property type="project" value="UniProtKB-UniRule"/>
</dbReference>